<comment type="similarity">
    <text evidence="1">Belongs to the acetyl-CoA hydrolase/transferase family.</text>
</comment>
<keyword evidence="3" id="KW-0539">Nucleus</keyword>
<evidence type="ECO:0000313" key="10">
    <source>
        <dbReference type="Proteomes" id="UP000663829"/>
    </source>
</evidence>
<keyword evidence="10" id="KW-1185">Reference proteome</keyword>
<sequence length="739" mass="82381">MAHSLEANGEAYLAAVAAAAAYSNGARSENSYEQHALSTNPYSQSSHLYALPSSSNTSSETTMKMEKDLIYSHPLFPLLAVIFDKCELATCCPRDSGNSSYVCSLSSFNEDINEFTKQLRKEHSCYSSNGELDNLVHELCDNFCQRYISLLKGKMPTDIVLDDQDTIFSKSDDEQSQDGSKSSDDFEDIKPERSLSRCSPTPTHRHIVSHIQQQHSSSSSTSDRTTPKPSPNNNNIVSHYGDNISEADKSSENLESSICSGDGEEENDDLIKRRQKKRGIFPKSATNIMRAWLFQHLSKLNKVGIRIITPEYNDFLTNNPYNPDAFFDASRQYVYQTGCAATPQYLNRLLASRAGELRNVEIVSLLPLDDTYTNPDFKDSFFINSLFSSVHVRQSILNGHGSYIPVFLSEIPRLFREQILPLDAALIQVSPPDKHGYCSLGVSVDITLSAVKNAKKIFAQINQRMPRIHGDGFIHIDKIDSYVEYDEPLIELDYSRDISETEKKIGQYVATLVEDGSTLQMGMGPVPDSVLKCLNNHKNLGLHSELISDGVIPLMENNVITNKMKKIFRGKNICSFLMGTKTLYEYVNDNPNIFALDVSFVNDPSVIRQNPKVCAINSCLEIDLTGQVCSDSLGTLHYSGVGGQLDFIRGAALSSGGKPILTLPSQTSKGQSRIVNTLKEGASVTTTRAHAHYVVTEYGIAYLFGKNYQQRAKELIKIAHPNHREQLEKAAMKRFKRIY</sequence>
<dbReference type="InterPro" id="IPR038460">
    <property type="entry name" value="AcetylCoA_hyd_C_sf"/>
</dbReference>
<evidence type="ECO:0000256" key="1">
    <source>
        <dbReference type="ARBA" id="ARBA00009632"/>
    </source>
</evidence>
<feature type="domain" description="MEIS N-terminal" evidence="7">
    <location>
        <begin position="63"/>
        <end position="135"/>
    </location>
</feature>
<dbReference type="Gene3D" id="3.40.1080.20">
    <property type="entry name" value="Acetyl-CoA hydrolase/transferase C-terminal domain"/>
    <property type="match status" value="1"/>
</dbReference>
<dbReference type="PANTHER" id="PTHR21432">
    <property type="entry name" value="ACETYL-COA HYDROLASE-RELATED"/>
    <property type="match status" value="1"/>
</dbReference>
<evidence type="ECO:0000313" key="8">
    <source>
        <dbReference type="EMBL" id="CAF0801012.1"/>
    </source>
</evidence>
<organism evidence="8 10">
    <name type="scientific">Didymodactylos carnosus</name>
    <dbReference type="NCBI Taxonomy" id="1234261"/>
    <lineage>
        <taxon>Eukaryota</taxon>
        <taxon>Metazoa</taxon>
        <taxon>Spiralia</taxon>
        <taxon>Gnathifera</taxon>
        <taxon>Rotifera</taxon>
        <taxon>Eurotatoria</taxon>
        <taxon>Bdelloidea</taxon>
        <taxon>Philodinida</taxon>
        <taxon>Philodinidae</taxon>
        <taxon>Didymodactylos</taxon>
    </lineage>
</organism>
<keyword evidence="2" id="KW-0808">Transferase</keyword>
<dbReference type="InterPro" id="IPR026888">
    <property type="entry name" value="AcetylCoA_hyd_C"/>
</dbReference>
<feature type="compositionally biased region" description="Basic and acidic residues" evidence="4">
    <location>
        <begin position="181"/>
        <end position="195"/>
    </location>
</feature>
<dbReference type="InterPro" id="IPR037171">
    <property type="entry name" value="NagB/RpiA_transferase-like"/>
</dbReference>
<dbReference type="Pfam" id="PF13336">
    <property type="entry name" value="AcetylCoA_hyd_C"/>
    <property type="match status" value="1"/>
</dbReference>
<reference evidence="8" key="1">
    <citation type="submission" date="2021-02" db="EMBL/GenBank/DDBJ databases">
        <authorList>
            <person name="Nowell W R."/>
        </authorList>
    </citation>
    <scope>NUCLEOTIDE SEQUENCE</scope>
</reference>
<dbReference type="Proteomes" id="UP000663829">
    <property type="component" value="Unassembled WGS sequence"/>
</dbReference>
<dbReference type="Proteomes" id="UP000681722">
    <property type="component" value="Unassembled WGS sequence"/>
</dbReference>
<name>A0A813SYJ4_9BILA</name>
<evidence type="ECO:0000256" key="4">
    <source>
        <dbReference type="SAM" id="MobiDB-lite"/>
    </source>
</evidence>
<feature type="domain" description="Acetyl-CoA hydrolase/transferase N-terminal" evidence="5">
    <location>
        <begin position="338"/>
        <end position="487"/>
    </location>
</feature>
<accession>A0A813SYJ4</accession>
<evidence type="ECO:0000256" key="3">
    <source>
        <dbReference type="ARBA" id="ARBA00023242"/>
    </source>
</evidence>
<evidence type="ECO:0008006" key="11">
    <source>
        <dbReference type="Google" id="ProtNLM"/>
    </source>
</evidence>
<protein>
    <recommendedName>
        <fullName evidence="11">Acetyl-CoA hydrolase</fullName>
    </recommendedName>
</protein>
<dbReference type="PANTHER" id="PTHR21432:SF20">
    <property type="entry name" value="ACETYL-COA HYDROLASE"/>
    <property type="match status" value="1"/>
</dbReference>
<dbReference type="GO" id="GO:0006083">
    <property type="term" value="P:acetate metabolic process"/>
    <property type="evidence" value="ECO:0007669"/>
    <property type="project" value="InterPro"/>
</dbReference>
<proteinExistence type="inferred from homology"/>
<dbReference type="Gene3D" id="3.30.750.70">
    <property type="entry name" value="4-hydroxybutyrate coenzyme like domains"/>
    <property type="match status" value="1"/>
</dbReference>
<feature type="region of interest" description="Disordered" evidence="4">
    <location>
        <begin position="168"/>
        <end position="268"/>
    </location>
</feature>
<evidence type="ECO:0000256" key="2">
    <source>
        <dbReference type="ARBA" id="ARBA00022679"/>
    </source>
</evidence>
<dbReference type="Pfam" id="PF02550">
    <property type="entry name" value="AcetylCoA_hydro"/>
    <property type="match status" value="1"/>
</dbReference>
<evidence type="ECO:0000313" key="9">
    <source>
        <dbReference type="EMBL" id="CAF3586183.1"/>
    </source>
</evidence>
<gene>
    <name evidence="8" type="ORF">GPM918_LOCUS3514</name>
    <name evidence="9" type="ORF">SRO942_LOCUS3522</name>
</gene>
<evidence type="ECO:0000259" key="6">
    <source>
        <dbReference type="Pfam" id="PF13336"/>
    </source>
</evidence>
<dbReference type="Pfam" id="PF16493">
    <property type="entry name" value="Meis_PKNOX_N"/>
    <property type="match status" value="1"/>
</dbReference>
<dbReference type="Gene3D" id="3.40.1080.10">
    <property type="entry name" value="Glutaconate Coenzyme A-transferase"/>
    <property type="match status" value="1"/>
</dbReference>
<dbReference type="InterPro" id="IPR032453">
    <property type="entry name" value="PKNOX/Meis_N"/>
</dbReference>
<evidence type="ECO:0000259" key="7">
    <source>
        <dbReference type="Pfam" id="PF16493"/>
    </source>
</evidence>
<dbReference type="SUPFAM" id="SSF100950">
    <property type="entry name" value="NagB/RpiA/CoA transferase-like"/>
    <property type="match status" value="2"/>
</dbReference>
<evidence type="ECO:0000259" key="5">
    <source>
        <dbReference type="Pfam" id="PF02550"/>
    </source>
</evidence>
<dbReference type="InterPro" id="IPR003702">
    <property type="entry name" value="ActCoA_hydro_N"/>
</dbReference>
<dbReference type="GO" id="GO:0008775">
    <property type="term" value="F:acetate CoA-transferase activity"/>
    <property type="evidence" value="ECO:0007669"/>
    <property type="project" value="InterPro"/>
</dbReference>
<dbReference type="EMBL" id="CAJOBC010000439">
    <property type="protein sequence ID" value="CAF3586183.1"/>
    <property type="molecule type" value="Genomic_DNA"/>
</dbReference>
<dbReference type="EMBL" id="CAJNOQ010000438">
    <property type="protein sequence ID" value="CAF0801012.1"/>
    <property type="molecule type" value="Genomic_DNA"/>
</dbReference>
<feature type="domain" description="Acetyl-CoA hydrolase/transferase C-terminal" evidence="6">
    <location>
        <begin position="579"/>
        <end position="731"/>
    </location>
</feature>
<comment type="caution">
    <text evidence="8">The sequence shown here is derived from an EMBL/GenBank/DDBJ whole genome shotgun (WGS) entry which is preliminary data.</text>
</comment>
<dbReference type="AlphaFoldDB" id="A0A813SYJ4"/>
<dbReference type="InterPro" id="IPR046433">
    <property type="entry name" value="ActCoA_hydro"/>
</dbReference>
<dbReference type="OrthoDB" id="10056939at2759"/>